<evidence type="ECO:0000313" key="4">
    <source>
        <dbReference type="Proteomes" id="UP000663879"/>
    </source>
</evidence>
<feature type="coiled-coil region" evidence="1">
    <location>
        <begin position="7"/>
        <end position="84"/>
    </location>
</feature>
<name>A0A813UY91_9BILA</name>
<feature type="compositionally biased region" description="Basic and acidic residues" evidence="2">
    <location>
        <begin position="167"/>
        <end position="191"/>
    </location>
</feature>
<accession>A0A813UY91</accession>
<gene>
    <name evidence="3" type="ORF">OXX778_LOCUS8081</name>
</gene>
<keyword evidence="1" id="KW-0175">Coiled coil</keyword>
<evidence type="ECO:0000256" key="2">
    <source>
        <dbReference type="SAM" id="MobiDB-lite"/>
    </source>
</evidence>
<sequence length="226" mass="26711">MKRISRNEKVQVESSELKESLEKVKKSQEETIKTKTEYQNELNFLISLRINKKENELILLQTKFNHLNLELDKLKDSRNELLDKKQDRPLDSKKRTEVKLLEKSARFQNNLFKENYYKFDPGYEMSFSTTLKNLFESIEKRDRKPILSGKILNVTKTMRQTQKVTKFKREKEEYTERYSSSEDSEESKSDTETSTVLAKVIDKAVHHLIAVAEEVAPTLDQKKKKK</sequence>
<evidence type="ECO:0000313" key="3">
    <source>
        <dbReference type="EMBL" id="CAF0833335.1"/>
    </source>
</evidence>
<keyword evidence="4" id="KW-1185">Reference proteome</keyword>
<dbReference type="Proteomes" id="UP000663879">
    <property type="component" value="Unassembled WGS sequence"/>
</dbReference>
<proteinExistence type="predicted"/>
<protein>
    <submittedName>
        <fullName evidence="3">Uncharacterized protein</fullName>
    </submittedName>
</protein>
<feature type="region of interest" description="Disordered" evidence="2">
    <location>
        <begin position="163"/>
        <end position="193"/>
    </location>
</feature>
<dbReference type="AlphaFoldDB" id="A0A813UY91"/>
<comment type="caution">
    <text evidence="3">The sequence shown here is derived from an EMBL/GenBank/DDBJ whole genome shotgun (WGS) entry which is preliminary data.</text>
</comment>
<organism evidence="3 4">
    <name type="scientific">Brachionus calyciflorus</name>
    <dbReference type="NCBI Taxonomy" id="104777"/>
    <lineage>
        <taxon>Eukaryota</taxon>
        <taxon>Metazoa</taxon>
        <taxon>Spiralia</taxon>
        <taxon>Gnathifera</taxon>
        <taxon>Rotifera</taxon>
        <taxon>Eurotatoria</taxon>
        <taxon>Monogononta</taxon>
        <taxon>Pseudotrocha</taxon>
        <taxon>Ploima</taxon>
        <taxon>Brachionidae</taxon>
        <taxon>Brachionus</taxon>
    </lineage>
</organism>
<dbReference type="EMBL" id="CAJNOC010001082">
    <property type="protein sequence ID" value="CAF0833335.1"/>
    <property type="molecule type" value="Genomic_DNA"/>
</dbReference>
<evidence type="ECO:0000256" key="1">
    <source>
        <dbReference type="SAM" id="Coils"/>
    </source>
</evidence>
<reference evidence="3" key="1">
    <citation type="submission" date="2021-02" db="EMBL/GenBank/DDBJ databases">
        <authorList>
            <person name="Nowell W R."/>
        </authorList>
    </citation>
    <scope>NUCLEOTIDE SEQUENCE</scope>
    <source>
        <strain evidence="3">Ploen Becks lab</strain>
    </source>
</reference>